<name>A0ABS4SEN8_9PROT</name>
<gene>
    <name evidence="1" type="ORF">J2851_000790</name>
</gene>
<comment type="caution">
    <text evidence="1">The sequence shown here is derived from an EMBL/GenBank/DDBJ whole genome shotgun (WGS) entry which is preliminary data.</text>
</comment>
<dbReference type="EMBL" id="JAGINP010000002">
    <property type="protein sequence ID" value="MBP2291048.1"/>
    <property type="molecule type" value="Genomic_DNA"/>
</dbReference>
<evidence type="ECO:0000313" key="2">
    <source>
        <dbReference type="Proteomes" id="UP000781958"/>
    </source>
</evidence>
<protein>
    <submittedName>
        <fullName evidence="1">ABC-type transporter Mla subunit MlaD</fullName>
    </submittedName>
</protein>
<proteinExistence type="predicted"/>
<sequence>MTEQIASLTIDNSGAVDKIAEVEAGLRSIEPAADVANKALAKHGQQGAAAVENVGGAVENNTKRLAAYGRDFQSIARALGIYTDAAERVQRVTEQAKRAVDAGRISQEQANKVIEEARLRYDETARTAAAAAKEVERAAQDQARATEASQALVPEPVRSAVTPSTSVVNRPAGFTASRTSPAPLAVAKSMPAMFCAAKAA</sequence>
<organism evidence="1 2">
    <name type="scientific">Azospirillum rugosum</name>
    <dbReference type="NCBI Taxonomy" id="416170"/>
    <lineage>
        <taxon>Bacteria</taxon>
        <taxon>Pseudomonadati</taxon>
        <taxon>Pseudomonadota</taxon>
        <taxon>Alphaproteobacteria</taxon>
        <taxon>Rhodospirillales</taxon>
        <taxon>Azospirillaceae</taxon>
        <taxon>Azospirillum</taxon>
    </lineage>
</organism>
<evidence type="ECO:0000313" key="1">
    <source>
        <dbReference type="EMBL" id="MBP2291048.1"/>
    </source>
</evidence>
<dbReference type="Proteomes" id="UP000781958">
    <property type="component" value="Unassembled WGS sequence"/>
</dbReference>
<keyword evidence="2" id="KW-1185">Reference proteome</keyword>
<reference evidence="1 2" key="1">
    <citation type="submission" date="2021-03" db="EMBL/GenBank/DDBJ databases">
        <title>Genomic Encyclopedia of Type Strains, Phase III (KMG-III): the genomes of soil and plant-associated and newly described type strains.</title>
        <authorList>
            <person name="Whitman W."/>
        </authorList>
    </citation>
    <scope>NUCLEOTIDE SEQUENCE [LARGE SCALE GENOMIC DNA]</scope>
    <source>
        <strain evidence="1 2">IMMIB AFH-6</strain>
    </source>
</reference>
<accession>A0ABS4SEN8</accession>